<dbReference type="AlphaFoldDB" id="A0A439CUT9"/>
<name>A0A439CUT9_9PEZI</name>
<accession>A0A439CUT9</accession>
<dbReference type="InterPro" id="IPR036249">
    <property type="entry name" value="Thioredoxin-like_sf"/>
</dbReference>
<dbReference type="GO" id="GO:0016491">
    <property type="term" value="F:oxidoreductase activity"/>
    <property type="evidence" value="ECO:0007669"/>
    <property type="project" value="InterPro"/>
</dbReference>
<proteinExistence type="predicted"/>
<keyword evidence="3" id="KW-1185">Reference proteome</keyword>
<dbReference type="SUPFAM" id="SSF52833">
    <property type="entry name" value="Thioredoxin-like"/>
    <property type="match status" value="1"/>
</dbReference>
<dbReference type="InterPro" id="IPR001853">
    <property type="entry name" value="DSBA-like_thioredoxin_dom"/>
</dbReference>
<dbReference type="Proteomes" id="UP000286045">
    <property type="component" value="Unassembled WGS sequence"/>
</dbReference>
<reference evidence="2 3" key="1">
    <citation type="submission" date="2018-12" db="EMBL/GenBank/DDBJ databases">
        <title>Draft genome sequence of Xylaria grammica IHI A82.</title>
        <authorList>
            <person name="Buettner E."/>
            <person name="Kellner H."/>
        </authorList>
    </citation>
    <scope>NUCLEOTIDE SEQUENCE [LARGE SCALE GENOMIC DNA]</scope>
    <source>
        <strain evidence="2 3">IHI A82</strain>
    </source>
</reference>
<dbReference type="PANTHER" id="PTHR13887:SF41">
    <property type="entry name" value="THIOREDOXIN SUPERFAMILY PROTEIN"/>
    <property type="match status" value="1"/>
</dbReference>
<sequence>MTVIEIDVVSDFVCAWCYIGKRKLESAIDLYQKVYPGGRHDTFKINWRPYYLGYNQSGHSVEKSELAKIKLADWSEAKTAAGTKRVEQAGRAVGIHFKYGGKIGPHTRDAHRLVYLSRGKSSELINVLVEKIFEAYHELEKDISSLDVLCEIALEAGVQKTEVDQWLNSAAAADRVDEEASAFREKIAGSGVPSYFIQDVHRLEGAQDVDDFMEIFVKVKEGKHVDYHSALGAV</sequence>
<dbReference type="CDD" id="cd03024">
    <property type="entry name" value="DsbA_FrnE"/>
    <property type="match status" value="1"/>
</dbReference>
<dbReference type="Pfam" id="PF01323">
    <property type="entry name" value="DSBA"/>
    <property type="match status" value="1"/>
</dbReference>
<protein>
    <recommendedName>
        <fullName evidence="1">DSBA-like thioredoxin domain-containing protein</fullName>
    </recommendedName>
</protein>
<organism evidence="2 3">
    <name type="scientific">Xylaria grammica</name>
    <dbReference type="NCBI Taxonomy" id="363999"/>
    <lineage>
        <taxon>Eukaryota</taxon>
        <taxon>Fungi</taxon>
        <taxon>Dikarya</taxon>
        <taxon>Ascomycota</taxon>
        <taxon>Pezizomycotina</taxon>
        <taxon>Sordariomycetes</taxon>
        <taxon>Xylariomycetidae</taxon>
        <taxon>Xylariales</taxon>
        <taxon>Xylariaceae</taxon>
        <taxon>Xylaria</taxon>
    </lineage>
</organism>
<dbReference type="PANTHER" id="PTHR13887">
    <property type="entry name" value="GLUTATHIONE S-TRANSFERASE KAPPA"/>
    <property type="match status" value="1"/>
</dbReference>
<dbReference type="Gene3D" id="3.40.30.10">
    <property type="entry name" value="Glutaredoxin"/>
    <property type="match status" value="1"/>
</dbReference>
<evidence type="ECO:0000313" key="2">
    <source>
        <dbReference type="EMBL" id="RWA05929.1"/>
    </source>
</evidence>
<gene>
    <name evidence="2" type="ORF">EKO27_g9185</name>
</gene>
<comment type="caution">
    <text evidence="2">The sequence shown here is derived from an EMBL/GenBank/DDBJ whole genome shotgun (WGS) entry which is preliminary data.</text>
</comment>
<dbReference type="EMBL" id="RYZI01000385">
    <property type="protein sequence ID" value="RWA05929.1"/>
    <property type="molecule type" value="Genomic_DNA"/>
</dbReference>
<feature type="domain" description="DSBA-like thioredoxin" evidence="1">
    <location>
        <begin position="6"/>
        <end position="214"/>
    </location>
</feature>
<evidence type="ECO:0000259" key="1">
    <source>
        <dbReference type="Pfam" id="PF01323"/>
    </source>
</evidence>
<evidence type="ECO:0000313" key="3">
    <source>
        <dbReference type="Proteomes" id="UP000286045"/>
    </source>
</evidence>